<keyword evidence="2" id="KW-1185">Reference proteome</keyword>
<dbReference type="KEGG" id="vg:54997200"/>
<dbReference type="EMBL" id="MH512890">
    <property type="protein sequence ID" value="AXF41221.1"/>
    <property type="molecule type" value="Genomic_DNA"/>
</dbReference>
<reference evidence="1 2" key="1">
    <citation type="journal article" date="2011" name="Nature">
        <title>Genomic island variability facilitates Prochlorococcus-virus coexistence.</title>
        <authorList>
            <person name="Avrani S."/>
            <person name="Wurtzel O."/>
            <person name="Sharon I."/>
            <person name="Sorek R."/>
            <person name="Lindell D."/>
        </authorList>
    </citation>
    <scope>NUCLEOTIDE SEQUENCE [LARGE SCALE GENOMIC DNA]</scope>
</reference>
<dbReference type="GeneID" id="54997200"/>
<protein>
    <submittedName>
        <fullName evidence="1">Uncharacterized protein</fullName>
    </submittedName>
</protein>
<accession>A0A345AWD8</accession>
<evidence type="ECO:0000313" key="2">
    <source>
        <dbReference type="Proteomes" id="UP000257501"/>
    </source>
</evidence>
<dbReference type="RefSeq" id="YP_009806342.1">
    <property type="nucleotide sequence ID" value="NC_048015.1"/>
</dbReference>
<proteinExistence type="predicted"/>
<gene>
    <name evidence="1" type="primary">ORF_85</name>
    <name evidence="1" type="ORF">S-TIM4_ORF_85</name>
</gene>
<evidence type="ECO:0000313" key="1">
    <source>
        <dbReference type="EMBL" id="AXF41221.1"/>
    </source>
</evidence>
<sequence>MELTPKQLEYVLECLNFHYAENEHIKKDIIELNASICRLVANQLQEIYKND</sequence>
<organism evidence="1 2">
    <name type="scientific">Cyanophage S-TIM4</name>
    <dbReference type="NCBI Taxonomy" id="1048189"/>
    <lineage>
        <taxon>Viruses</taxon>
        <taxon>Duplodnaviria</taxon>
        <taxon>Heunggongvirae</taxon>
        <taxon>Uroviricota</taxon>
        <taxon>Caudoviricetes</taxon>
        <taxon>Pantevenvirales</taxon>
        <taxon>Kyanoviridae</taxon>
        <taxon>Thaumasvirus</taxon>
        <taxon>Thaumasvirus stim4</taxon>
    </lineage>
</organism>
<name>A0A345AWD8_9CAUD</name>
<dbReference type="Proteomes" id="UP000257501">
    <property type="component" value="Segment"/>
</dbReference>